<keyword evidence="1" id="KW-0805">Transcription regulation</keyword>
<dbReference type="PANTHER" id="PTHR46796:SF12">
    <property type="entry name" value="HTH-TYPE DNA-BINDING TRANSCRIPTIONAL ACTIVATOR EUTR"/>
    <property type="match status" value="1"/>
</dbReference>
<reference evidence="5 6" key="1">
    <citation type="submission" date="2021-04" db="EMBL/GenBank/DDBJ databases">
        <title>Whole genome analysis of root endophytic bacterium Microbacterium paraoxydans ku-mp colonizing RP-bio226 rice variety.</title>
        <authorList>
            <person name="Ulaganathan K."/>
            <person name="Latha B."/>
        </authorList>
    </citation>
    <scope>NUCLEOTIDE SEQUENCE [LARGE SCALE GENOMIC DNA]</scope>
    <source>
        <strain evidence="6">ku-mp</strain>
    </source>
</reference>
<dbReference type="InterPro" id="IPR018060">
    <property type="entry name" value="HTH_AraC"/>
</dbReference>
<dbReference type="SMART" id="SM00342">
    <property type="entry name" value="HTH_ARAC"/>
    <property type="match status" value="1"/>
</dbReference>
<dbReference type="PROSITE" id="PS00041">
    <property type="entry name" value="HTH_ARAC_FAMILY_1"/>
    <property type="match status" value="1"/>
</dbReference>
<gene>
    <name evidence="5" type="ORF">KE274_12665</name>
</gene>
<keyword evidence="6" id="KW-1185">Reference proteome</keyword>
<dbReference type="SUPFAM" id="SSF46689">
    <property type="entry name" value="Homeodomain-like"/>
    <property type="match status" value="2"/>
</dbReference>
<comment type="caution">
    <text evidence="5">The sequence shown here is derived from an EMBL/GenBank/DDBJ whole genome shotgun (WGS) entry which is preliminary data.</text>
</comment>
<organism evidence="5 6">
    <name type="scientific">Microbacterium paraoxydans</name>
    <dbReference type="NCBI Taxonomy" id="199592"/>
    <lineage>
        <taxon>Bacteria</taxon>
        <taxon>Bacillati</taxon>
        <taxon>Actinomycetota</taxon>
        <taxon>Actinomycetes</taxon>
        <taxon>Micrococcales</taxon>
        <taxon>Microbacteriaceae</taxon>
        <taxon>Microbacterium</taxon>
    </lineage>
</organism>
<keyword evidence="2" id="KW-0238">DNA-binding</keyword>
<dbReference type="InterPro" id="IPR018062">
    <property type="entry name" value="HTH_AraC-typ_CS"/>
</dbReference>
<sequence length="305" mass="33619">MQFTSRDVAQVEPTWKQFVPSATLEDVDPQRFRFDWRSVELGATTLVRYELSAQVHARAQPEDQLLVCGVEAPDARVWSHRQPLDAGAPWLTDGLQVDATWEQGARVRAVVFDRAAAQATMRQVTGDDRLELKATGLSPHTRADGDRWGAMFAYLDSTFVEGEALDPLVVKELERHALMLTMSSFSTTFSGALRRPGQRAGAPASVRRALAYIDDNAHLPITIDDVAAAAYMSTRGLQYAFRRALDMTPAEALRRARLDGAHRDLLAGNGASVAAVARRWGFTNSSRFAAAYREAYATPPTLART</sequence>
<evidence type="ECO:0000313" key="6">
    <source>
        <dbReference type="Proteomes" id="UP000678243"/>
    </source>
</evidence>
<proteinExistence type="predicted"/>
<accession>A0ABS5IPX2</accession>
<evidence type="ECO:0000313" key="5">
    <source>
        <dbReference type="EMBL" id="MBS0024958.1"/>
    </source>
</evidence>
<keyword evidence="3" id="KW-0804">Transcription</keyword>
<dbReference type="InterPro" id="IPR035418">
    <property type="entry name" value="AraC-bd_2"/>
</dbReference>
<dbReference type="Pfam" id="PF12833">
    <property type="entry name" value="HTH_18"/>
    <property type="match status" value="1"/>
</dbReference>
<name>A0ABS5IPX2_9MICO</name>
<dbReference type="Pfam" id="PF14525">
    <property type="entry name" value="AraC_binding_2"/>
    <property type="match status" value="1"/>
</dbReference>
<evidence type="ECO:0000256" key="3">
    <source>
        <dbReference type="ARBA" id="ARBA00023163"/>
    </source>
</evidence>
<feature type="domain" description="HTH araC/xylS-type" evidence="4">
    <location>
        <begin position="207"/>
        <end position="305"/>
    </location>
</feature>
<dbReference type="RefSeq" id="WP_211544258.1">
    <property type="nucleotide sequence ID" value="NZ_JAGTUK010000003.1"/>
</dbReference>
<dbReference type="EMBL" id="JAGTUK010000003">
    <property type="protein sequence ID" value="MBS0024958.1"/>
    <property type="molecule type" value="Genomic_DNA"/>
</dbReference>
<dbReference type="InterPro" id="IPR009057">
    <property type="entry name" value="Homeodomain-like_sf"/>
</dbReference>
<evidence type="ECO:0000259" key="4">
    <source>
        <dbReference type="PROSITE" id="PS01124"/>
    </source>
</evidence>
<dbReference type="Proteomes" id="UP000678243">
    <property type="component" value="Unassembled WGS sequence"/>
</dbReference>
<dbReference type="PANTHER" id="PTHR46796">
    <property type="entry name" value="HTH-TYPE TRANSCRIPTIONAL ACTIVATOR RHAS-RELATED"/>
    <property type="match status" value="1"/>
</dbReference>
<dbReference type="InterPro" id="IPR050204">
    <property type="entry name" value="AraC_XylS_family_regulators"/>
</dbReference>
<evidence type="ECO:0000256" key="2">
    <source>
        <dbReference type="ARBA" id="ARBA00023125"/>
    </source>
</evidence>
<dbReference type="Gene3D" id="1.10.10.60">
    <property type="entry name" value="Homeodomain-like"/>
    <property type="match status" value="1"/>
</dbReference>
<evidence type="ECO:0000256" key="1">
    <source>
        <dbReference type="ARBA" id="ARBA00023015"/>
    </source>
</evidence>
<protein>
    <submittedName>
        <fullName evidence="5">Helix-turn-helix transcriptional regulator</fullName>
    </submittedName>
</protein>
<dbReference type="PROSITE" id="PS01124">
    <property type="entry name" value="HTH_ARAC_FAMILY_2"/>
    <property type="match status" value="1"/>
</dbReference>